<evidence type="ECO:0000259" key="16">
    <source>
        <dbReference type="SMART" id="SM01024"/>
    </source>
</evidence>
<dbReference type="InterPro" id="IPR014851">
    <property type="entry name" value="BCS1_N"/>
</dbReference>
<comment type="subcellular location">
    <subcellularLocation>
        <location evidence="1">Mitochondrion inner membrane</location>
        <topology evidence="1">Single-pass membrane protein</topology>
    </subcellularLocation>
</comment>
<sequence>MRTNTLELARGFLGQDTWFIINIGIALAAFAAWIRSAWTVLYRYAESTCLSTVHIKDDDPLFHDVVLWLNDHVFAQSNFRSVLAVTNKQAYKNLNKNQWAPNINWRPAVGTSSKTDDEPIKLRPFNGSRVFAFRGRWILFSHSSPTASAGLRLQGPGASEAELSDHVKLQTLSLSLDTLRAFLDEARAYSQKLSRSNISVHRPISNVRDMVRWTCITTRPSRSIESVILDAKKKSTLLADLEEYLHPATRQWYADHGIPYRRGYLFSGPPGTGKTSLCSAIAGVFGLDIYVLSLLDPHITESQFLRLFSEVPSQCVVLLEDIDAAGMSVRRPNVAADQESDASKSVDSQTRRAGRPPHSQAQRGPPVDTSGPISLSALLNAIDGVASQEGRILVMTTNAPQDLDPALIRPGRVDMRVQFDLPGRTEMRELFRSMFSDGPGGGREIGTSEGEEEDEKKADIDMDSLSAKFAEALPENKLSLAEVQGFLLQYKRQPKEACERVAEWVKENYS</sequence>
<keyword evidence="9" id="KW-0496">Mitochondrion</keyword>
<dbReference type="SMART" id="SM00382">
    <property type="entry name" value="AAA"/>
    <property type="match status" value="1"/>
</dbReference>
<dbReference type="Pfam" id="PF25426">
    <property type="entry name" value="AAA_lid_BCS1"/>
    <property type="match status" value="1"/>
</dbReference>
<dbReference type="GeneID" id="38110655"/>
<keyword evidence="6" id="KW-0378">Hydrolase</keyword>
<keyword evidence="5" id="KW-0999">Mitochondrion inner membrane</keyword>
<comment type="caution">
    <text evidence="17">The sequence shown here is derived from an EMBL/GenBank/DDBJ whole genome shotgun (WGS) entry which is preliminary data.</text>
</comment>
<evidence type="ECO:0000256" key="2">
    <source>
        <dbReference type="ARBA" id="ARBA00007448"/>
    </source>
</evidence>
<evidence type="ECO:0000313" key="17">
    <source>
        <dbReference type="EMBL" id="RDW92963.1"/>
    </source>
</evidence>
<feature type="transmembrane region" description="Helical" evidence="14">
    <location>
        <begin position="17"/>
        <end position="34"/>
    </location>
</feature>
<name>A0A3D8T335_9EURO</name>
<dbReference type="Gene3D" id="3.40.50.300">
    <property type="entry name" value="P-loop containing nucleotide triphosphate hydrolases"/>
    <property type="match status" value="1"/>
</dbReference>
<dbReference type="InterPro" id="IPR057495">
    <property type="entry name" value="AAA_lid_BCS1"/>
</dbReference>
<dbReference type="STRING" id="1810919.A0A3D8T335"/>
<accession>A0A3D8T335</accession>
<dbReference type="InterPro" id="IPR050747">
    <property type="entry name" value="Mitochondrial_chaperone_BCS1"/>
</dbReference>
<keyword evidence="3 14" id="KW-0812">Transmembrane</keyword>
<dbReference type="InterPro" id="IPR003593">
    <property type="entry name" value="AAA+_ATPase"/>
</dbReference>
<evidence type="ECO:0000256" key="11">
    <source>
        <dbReference type="ARBA" id="ARBA00048778"/>
    </source>
</evidence>
<evidence type="ECO:0000313" key="18">
    <source>
        <dbReference type="Proteomes" id="UP000256690"/>
    </source>
</evidence>
<keyword evidence="10 14" id="KW-0472">Membrane</keyword>
<feature type="domain" description="AAA+ ATPase" evidence="15">
    <location>
        <begin position="260"/>
        <end position="423"/>
    </location>
</feature>
<feature type="domain" description="BCS1 N-terminal" evidence="16">
    <location>
        <begin position="25"/>
        <end position="227"/>
    </location>
</feature>
<dbReference type="PANTHER" id="PTHR23070">
    <property type="entry name" value="BCS1 AAA-TYPE ATPASE"/>
    <property type="match status" value="1"/>
</dbReference>
<dbReference type="SUPFAM" id="SSF52540">
    <property type="entry name" value="P-loop containing nucleoside triphosphate hydrolases"/>
    <property type="match status" value="1"/>
</dbReference>
<feature type="region of interest" description="Disordered" evidence="13">
    <location>
        <begin position="435"/>
        <end position="457"/>
    </location>
</feature>
<dbReference type="OrthoDB" id="10251412at2759"/>
<evidence type="ECO:0000259" key="15">
    <source>
        <dbReference type="SMART" id="SM00382"/>
    </source>
</evidence>
<keyword evidence="7 12" id="KW-0067">ATP-binding</keyword>
<keyword evidence="4 12" id="KW-0547">Nucleotide-binding</keyword>
<evidence type="ECO:0000256" key="3">
    <source>
        <dbReference type="ARBA" id="ARBA00022692"/>
    </source>
</evidence>
<keyword evidence="18" id="KW-1185">Reference proteome</keyword>
<dbReference type="RefSeq" id="XP_026608146.1">
    <property type="nucleotide sequence ID" value="XM_026742301.1"/>
</dbReference>
<evidence type="ECO:0000256" key="6">
    <source>
        <dbReference type="ARBA" id="ARBA00022801"/>
    </source>
</evidence>
<evidence type="ECO:0000256" key="12">
    <source>
        <dbReference type="RuleBase" id="RU003651"/>
    </source>
</evidence>
<feature type="region of interest" description="Disordered" evidence="13">
    <location>
        <begin position="331"/>
        <end position="372"/>
    </location>
</feature>
<dbReference type="AlphaFoldDB" id="A0A3D8T335"/>
<evidence type="ECO:0000256" key="14">
    <source>
        <dbReference type="SAM" id="Phobius"/>
    </source>
</evidence>
<dbReference type="PROSITE" id="PS00674">
    <property type="entry name" value="AAA"/>
    <property type="match status" value="1"/>
</dbReference>
<dbReference type="InterPro" id="IPR003960">
    <property type="entry name" value="ATPase_AAA_CS"/>
</dbReference>
<protein>
    <recommendedName>
        <fullName evidence="19">AAA+ ATPase domain-containing protein</fullName>
    </recommendedName>
</protein>
<organism evidence="17 18">
    <name type="scientific">Aspergillus mulundensis</name>
    <dbReference type="NCBI Taxonomy" id="1810919"/>
    <lineage>
        <taxon>Eukaryota</taxon>
        <taxon>Fungi</taxon>
        <taxon>Dikarya</taxon>
        <taxon>Ascomycota</taxon>
        <taxon>Pezizomycotina</taxon>
        <taxon>Eurotiomycetes</taxon>
        <taxon>Eurotiomycetidae</taxon>
        <taxon>Eurotiales</taxon>
        <taxon>Aspergillaceae</taxon>
        <taxon>Aspergillus</taxon>
        <taxon>Aspergillus subgen. Nidulantes</taxon>
    </lineage>
</organism>
<dbReference type="EMBL" id="PVWQ01000001">
    <property type="protein sequence ID" value="RDW92963.1"/>
    <property type="molecule type" value="Genomic_DNA"/>
</dbReference>
<reference evidence="17 18" key="1">
    <citation type="journal article" date="2018" name="IMA Fungus">
        <title>IMA Genome-F 9: Draft genome sequence of Annulohypoxylon stygium, Aspergillus mulundensis, Berkeleyomyces basicola (syn. Thielaviopsis basicola), Ceratocystis smalleyi, two Cercospora beticola strains, Coleophoma cylindrospora, Fusarium fracticaudum, Phialophora cf. hyalina, and Morchella septimelata.</title>
        <authorList>
            <person name="Wingfield B.D."/>
            <person name="Bills G.F."/>
            <person name="Dong Y."/>
            <person name="Huang W."/>
            <person name="Nel W.J."/>
            <person name="Swalarsk-Parry B.S."/>
            <person name="Vaghefi N."/>
            <person name="Wilken P.M."/>
            <person name="An Z."/>
            <person name="de Beer Z.W."/>
            <person name="De Vos L."/>
            <person name="Chen L."/>
            <person name="Duong T.A."/>
            <person name="Gao Y."/>
            <person name="Hammerbacher A."/>
            <person name="Kikkert J.R."/>
            <person name="Li Y."/>
            <person name="Li H."/>
            <person name="Li K."/>
            <person name="Li Q."/>
            <person name="Liu X."/>
            <person name="Ma X."/>
            <person name="Naidoo K."/>
            <person name="Pethybridge S.J."/>
            <person name="Sun J."/>
            <person name="Steenkamp E.T."/>
            <person name="van der Nest M.A."/>
            <person name="van Wyk S."/>
            <person name="Wingfield M.J."/>
            <person name="Xiong C."/>
            <person name="Yue Q."/>
            <person name="Zhang X."/>
        </authorList>
    </citation>
    <scope>NUCLEOTIDE SEQUENCE [LARGE SCALE GENOMIC DNA]</scope>
    <source>
        <strain evidence="17 18">DSM 5745</strain>
    </source>
</reference>
<dbReference type="GO" id="GO:0005524">
    <property type="term" value="F:ATP binding"/>
    <property type="evidence" value="ECO:0007669"/>
    <property type="project" value="UniProtKB-KW"/>
</dbReference>
<evidence type="ECO:0008006" key="19">
    <source>
        <dbReference type="Google" id="ProtNLM"/>
    </source>
</evidence>
<dbReference type="InterPro" id="IPR027417">
    <property type="entry name" value="P-loop_NTPase"/>
</dbReference>
<comment type="similarity">
    <text evidence="2">Belongs to the AAA ATPase family. BCS1 subfamily.</text>
</comment>
<dbReference type="GO" id="GO:0016887">
    <property type="term" value="F:ATP hydrolysis activity"/>
    <property type="evidence" value="ECO:0007669"/>
    <property type="project" value="InterPro"/>
</dbReference>
<comment type="catalytic activity">
    <reaction evidence="11">
        <text>ATP + H2O = ADP + phosphate + H(+)</text>
        <dbReference type="Rhea" id="RHEA:13065"/>
        <dbReference type="ChEBI" id="CHEBI:15377"/>
        <dbReference type="ChEBI" id="CHEBI:15378"/>
        <dbReference type="ChEBI" id="CHEBI:30616"/>
        <dbReference type="ChEBI" id="CHEBI:43474"/>
        <dbReference type="ChEBI" id="CHEBI:456216"/>
    </reaction>
    <physiologicalReaction direction="left-to-right" evidence="11">
        <dbReference type="Rhea" id="RHEA:13066"/>
    </physiologicalReaction>
</comment>
<evidence type="ECO:0000256" key="13">
    <source>
        <dbReference type="SAM" id="MobiDB-lite"/>
    </source>
</evidence>
<evidence type="ECO:0000256" key="4">
    <source>
        <dbReference type="ARBA" id="ARBA00022741"/>
    </source>
</evidence>
<dbReference type="InterPro" id="IPR003959">
    <property type="entry name" value="ATPase_AAA_core"/>
</dbReference>
<evidence type="ECO:0000256" key="9">
    <source>
        <dbReference type="ARBA" id="ARBA00023128"/>
    </source>
</evidence>
<keyword evidence="8 14" id="KW-1133">Transmembrane helix</keyword>
<gene>
    <name evidence="17" type="ORF">DSM5745_00285</name>
</gene>
<dbReference type="GO" id="GO:0005743">
    <property type="term" value="C:mitochondrial inner membrane"/>
    <property type="evidence" value="ECO:0007669"/>
    <property type="project" value="UniProtKB-SubCell"/>
</dbReference>
<dbReference type="Pfam" id="PF08740">
    <property type="entry name" value="BCS1_N"/>
    <property type="match status" value="1"/>
</dbReference>
<evidence type="ECO:0000256" key="10">
    <source>
        <dbReference type="ARBA" id="ARBA00023136"/>
    </source>
</evidence>
<evidence type="ECO:0000256" key="7">
    <source>
        <dbReference type="ARBA" id="ARBA00022840"/>
    </source>
</evidence>
<evidence type="ECO:0000256" key="5">
    <source>
        <dbReference type="ARBA" id="ARBA00022792"/>
    </source>
</evidence>
<proteinExistence type="inferred from homology"/>
<dbReference type="Proteomes" id="UP000256690">
    <property type="component" value="Unassembled WGS sequence"/>
</dbReference>
<evidence type="ECO:0000256" key="1">
    <source>
        <dbReference type="ARBA" id="ARBA00004434"/>
    </source>
</evidence>
<evidence type="ECO:0000256" key="8">
    <source>
        <dbReference type="ARBA" id="ARBA00022989"/>
    </source>
</evidence>
<dbReference type="Pfam" id="PF00004">
    <property type="entry name" value="AAA"/>
    <property type="match status" value="2"/>
</dbReference>
<dbReference type="SMART" id="SM01024">
    <property type="entry name" value="BCS1_N"/>
    <property type="match status" value="1"/>
</dbReference>